<keyword evidence="4" id="KW-0472">Membrane</keyword>
<evidence type="ECO:0000256" key="6">
    <source>
        <dbReference type="SAM" id="SignalP"/>
    </source>
</evidence>
<sequence>MPPVPALRHASLGALLALLLSAPVRADLDLGALSAFSSDSQSSPIPKGLVVGGAFIAGQARYQHQDDTLLPIPGALYFGDNLMYLGDRARYYLTRDGGFSTYAFGRMRFGNLDPDDDAFLHGLNKRKGEFEAGFGADLITPYALWTMRATTDVTGNSNGQEVMLWANFPIIRGPLLLMPGAGVMLRSHNLANYYFGGVSQEEARAGRQAWNTGTTLSPMVSVIGSYRFSANWIGGFGVNYERYDDDIADSPIVQHKGELYAGFGLGYIW</sequence>
<dbReference type="PANTHER" id="PTHR38776:SF1">
    <property type="entry name" value="MLTA-INTERACTING PROTEIN-RELATED"/>
    <property type="match status" value="1"/>
</dbReference>
<accession>A0A175VDM9</accession>
<keyword evidence="5" id="KW-0998">Cell outer membrane</keyword>
<feature type="chain" id="PRO_5008042844" evidence="6">
    <location>
        <begin position="27"/>
        <end position="269"/>
    </location>
</feature>
<keyword evidence="3 6" id="KW-0732">Signal</keyword>
<proteinExistence type="inferred from homology"/>
<dbReference type="OrthoDB" id="5951177at2"/>
<dbReference type="InterPro" id="IPR010583">
    <property type="entry name" value="MipA"/>
</dbReference>
<evidence type="ECO:0000313" key="8">
    <source>
        <dbReference type="Proteomes" id="UP000078435"/>
    </source>
</evidence>
<dbReference type="Pfam" id="PF06629">
    <property type="entry name" value="MipA"/>
    <property type="match status" value="1"/>
</dbReference>
<name>A0A175VDM9_AEREN</name>
<dbReference type="STRING" id="29489.VL01_03700"/>
<protein>
    <submittedName>
        <fullName evidence="7">Structural protein MipA</fullName>
    </submittedName>
</protein>
<gene>
    <name evidence="7" type="ORF">LCR_02405</name>
</gene>
<dbReference type="GO" id="GO:0009279">
    <property type="term" value="C:cell outer membrane"/>
    <property type="evidence" value="ECO:0007669"/>
    <property type="project" value="UniProtKB-SubCell"/>
</dbReference>
<evidence type="ECO:0000313" key="7">
    <source>
        <dbReference type="EMBL" id="KXU78765.1"/>
    </source>
</evidence>
<dbReference type="EMBL" id="JMGO02000016">
    <property type="protein sequence ID" value="KXU78765.1"/>
    <property type="molecule type" value="Genomic_DNA"/>
</dbReference>
<evidence type="ECO:0000256" key="2">
    <source>
        <dbReference type="ARBA" id="ARBA00005722"/>
    </source>
</evidence>
<dbReference type="RefSeq" id="WP_061477220.1">
    <property type="nucleotide sequence ID" value="NZ_JMGO02000016.1"/>
</dbReference>
<comment type="subcellular location">
    <subcellularLocation>
        <location evidence="1">Cell outer membrane</location>
    </subcellularLocation>
</comment>
<evidence type="ECO:0000256" key="4">
    <source>
        <dbReference type="ARBA" id="ARBA00023136"/>
    </source>
</evidence>
<dbReference type="PANTHER" id="PTHR38776">
    <property type="entry name" value="MLTA-INTERACTING PROTEIN-RELATED"/>
    <property type="match status" value="1"/>
</dbReference>
<evidence type="ECO:0000256" key="1">
    <source>
        <dbReference type="ARBA" id="ARBA00004442"/>
    </source>
</evidence>
<reference evidence="7 8" key="1">
    <citation type="submission" date="2016-02" db="EMBL/GenBank/DDBJ databases">
        <title>Draft genome sequence of Aeromonas trota strain 1999lcr isolated from cerebrospinal fluid (CSF).</title>
        <authorList>
            <person name="Dallagassa C.B."/>
            <person name="Prediger K.C."/>
            <person name="Weiss V.A."/>
            <person name="Assis F.E."/>
            <person name="Baura V."/>
            <person name="Cruz L.M."/>
            <person name="Souza E.M."/>
            <person name="Pedrosa F.O."/>
            <person name="Fadel-Picheth C.M."/>
        </authorList>
    </citation>
    <scope>NUCLEOTIDE SEQUENCE [LARGE SCALE GENOMIC DNA]</scope>
    <source>
        <strain evidence="7 8">1999lcr</strain>
    </source>
</reference>
<evidence type="ECO:0000256" key="3">
    <source>
        <dbReference type="ARBA" id="ARBA00022729"/>
    </source>
</evidence>
<organism evidence="7 8">
    <name type="scientific">Aeromonas enteropelogenes</name>
    <name type="common">Aeromonas trota</name>
    <dbReference type="NCBI Taxonomy" id="29489"/>
    <lineage>
        <taxon>Bacteria</taxon>
        <taxon>Pseudomonadati</taxon>
        <taxon>Pseudomonadota</taxon>
        <taxon>Gammaproteobacteria</taxon>
        <taxon>Aeromonadales</taxon>
        <taxon>Aeromonadaceae</taxon>
        <taxon>Aeromonas</taxon>
    </lineage>
</organism>
<evidence type="ECO:0000256" key="5">
    <source>
        <dbReference type="ARBA" id="ARBA00023237"/>
    </source>
</evidence>
<comment type="caution">
    <text evidence="7">The sequence shown here is derived from an EMBL/GenBank/DDBJ whole genome shotgun (WGS) entry which is preliminary data.</text>
</comment>
<comment type="similarity">
    <text evidence="2">Belongs to the MipA/OmpV family.</text>
</comment>
<dbReference type="AlphaFoldDB" id="A0A175VDM9"/>
<feature type="signal peptide" evidence="6">
    <location>
        <begin position="1"/>
        <end position="26"/>
    </location>
</feature>
<dbReference type="Proteomes" id="UP000078435">
    <property type="component" value="Unassembled WGS sequence"/>
</dbReference>